<protein>
    <recommendedName>
        <fullName evidence="17">Alternative oxidase</fullName>
        <ecNumber evidence="17">1.-.-.-</ecNumber>
    </recommendedName>
</protein>
<keyword evidence="12 16" id="KW-0408">Iron</keyword>
<evidence type="ECO:0000256" key="16">
    <source>
        <dbReference type="PIRSR" id="PIRSR005229-1"/>
    </source>
</evidence>
<dbReference type="Gene3D" id="1.20.1260.140">
    <property type="entry name" value="Alternative oxidase"/>
    <property type="match status" value="1"/>
</dbReference>
<evidence type="ECO:0000256" key="6">
    <source>
        <dbReference type="ARBA" id="ARBA00022723"/>
    </source>
</evidence>
<comment type="subcellular location">
    <subcellularLocation>
        <location evidence="1">Mitochondrion inner membrane</location>
    </subcellularLocation>
</comment>
<dbReference type="InterPro" id="IPR038659">
    <property type="entry name" value="AOX_sf"/>
</dbReference>
<keyword evidence="10 19" id="KW-1133">Transmembrane helix</keyword>
<evidence type="ECO:0000256" key="13">
    <source>
        <dbReference type="ARBA" id="ARBA00023128"/>
    </source>
</evidence>
<feature type="binding site" evidence="16">
    <location>
        <position position="327"/>
    </location>
    <ligand>
        <name>Fe cation</name>
        <dbReference type="ChEBI" id="CHEBI:24875"/>
        <label>1</label>
    </ligand>
</feature>
<evidence type="ECO:0000256" key="3">
    <source>
        <dbReference type="ARBA" id="ARBA00022448"/>
    </source>
</evidence>
<reference evidence="21" key="2">
    <citation type="submission" date="2015-01" db="EMBL/GenBank/DDBJ databases">
        <title>Evolutionary Origins and Diversification of the Mycorrhizal Mutualists.</title>
        <authorList>
            <consortium name="DOE Joint Genome Institute"/>
            <consortium name="Mycorrhizal Genomics Consortium"/>
            <person name="Kohler A."/>
            <person name="Kuo A."/>
            <person name="Nagy L.G."/>
            <person name="Floudas D."/>
            <person name="Copeland A."/>
            <person name="Barry K.W."/>
            <person name="Cichocki N."/>
            <person name="Veneault-Fourrey C."/>
            <person name="LaButti K."/>
            <person name="Lindquist E.A."/>
            <person name="Lipzen A."/>
            <person name="Lundell T."/>
            <person name="Morin E."/>
            <person name="Murat C."/>
            <person name="Riley R."/>
            <person name="Ohm R."/>
            <person name="Sun H."/>
            <person name="Tunlid A."/>
            <person name="Henrissat B."/>
            <person name="Grigoriev I.V."/>
            <person name="Hibbett D.S."/>
            <person name="Martin F."/>
        </authorList>
    </citation>
    <scope>NUCLEOTIDE SEQUENCE [LARGE SCALE GENOMIC DNA]</scope>
    <source>
        <strain evidence="21">Foug A</strain>
    </source>
</reference>
<comment type="similarity">
    <text evidence="2 17">Belongs to the alternative oxidase family.</text>
</comment>
<dbReference type="GO" id="GO:0010230">
    <property type="term" value="P:alternative respiration"/>
    <property type="evidence" value="ECO:0007669"/>
    <property type="project" value="TreeGrafter"/>
</dbReference>
<evidence type="ECO:0000256" key="9">
    <source>
        <dbReference type="ARBA" id="ARBA00022982"/>
    </source>
</evidence>
<dbReference type="STRING" id="1036808.A0A0C2ZWV8"/>
<feature type="binding site" evidence="16">
    <location>
        <position position="222"/>
    </location>
    <ligand>
        <name>Fe cation</name>
        <dbReference type="ChEBI" id="CHEBI:24875"/>
        <label>2</label>
    </ligand>
</feature>
<feature type="binding site" evidence="16">
    <location>
        <position position="222"/>
    </location>
    <ligand>
        <name>Fe cation</name>
        <dbReference type="ChEBI" id="CHEBI:24875"/>
        <label>1</label>
    </ligand>
</feature>
<dbReference type="EC" id="1.-.-.-" evidence="17"/>
<feature type="binding site" evidence="16">
    <location>
        <position position="225"/>
    </location>
    <ligand>
        <name>Fe cation</name>
        <dbReference type="ChEBI" id="CHEBI:24875"/>
        <label>1</label>
    </ligand>
</feature>
<dbReference type="CDD" id="cd01053">
    <property type="entry name" value="AOX"/>
    <property type="match status" value="1"/>
</dbReference>
<dbReference type="EMBL" id="KN822020">
    <property type="protein sequence ID" value="KIM65948.1"/>
    <property type="molecule type" value="Genomic_DNA"/>
</dbReference>
<evidence type="ECO:0000313" key="20">
    <source>
        <dbReference type="EMBL" id="KIM65948.1"/>
    </source>
</evidence>
<sequence length="391" mass="44545">MSAILRTTVTRSICRSSPSLLRSAAESSLRTSQKQYFAPFARCAQIHSGRVEQDSLTSTQQDKATTGSEGLHREDIGGRKKDLIDSEKTGTATAIHGDWVLFHPVYTPEELKAVEVLHRQPQTLSDKVAFTLVRILRWGFDLVSGYKHKPLPPDGNNMSLDELRRGGYVLTEKAWLRRLLFLETIAGVPGMVAAMLRHLESLRSMRRDSGWIHTLLEDAENERMHLMTFMTLKQPSIWFRAMVLGAQGVFYNIFFFSYLISPKTCHRFVGHLEEEAVLTYTRCIEDIESGRLPEWKDMPAPKISKDYWRLPDDATLLDVIYAVRSDESTHRFINHSFANLNPKTDVSPFALREPDMHIKGKKLGFERTEAEQYVADSHKLIHQSQAGSAKK</sequence>
<evidence type="ECO:0000256" key="4">
    <source>
        <dbReference type="ARBA" id="ARBA00022660"/>
    </source>
</evidence>
<keyword evidence="13" id="KW-0496">Mitochondrion</keyword>
<dbReference type="InterPro" id="IPR002680">
    <property type="entry name" value="AOX"/>
</dbReference>
<gene>
    <name evidence="20" type="ORF">SCLCIDRAFT_1211954</name>
</gene>
<dbReference type="PANTHER" id="PTHR31803">
    <property type="entry name" value="ALTERNATIVE OXIDASE"/>
    <property type="match status" value="1"/>
</dbReference>
<evidence type="ECO:0000313" key="21">
    <source>
        <dbReference type="Proteomes" id="UP000053989"/>
    </source>
</evidence>
<feature type="binding site" evidence="16">
    <location>
        <position position="330"/>
    </location>
    <ligand>
        <name>Fe cation</name>
        <dbReference type="ChEBI" id="CHEBI:24875"/>
        <label>2</label>
    </ligand>
</feature>
<keyword evidence="21" id="KW-1185">Reference proteome</keyword>
<evidence type="ECO:0000256" key="14">
    <source>
        <dbReference type="ARBA" id="ARBA00023136"/>
    </source>
</evidence>
<feature type="compositionally biased region" description="Polar residues" evidence="18">
    <location>
        <begin position="54"/>
        <end position="68"/>
    </location>
</feature>
<accession>A0A0C2ZWV8</accession>
<evidence type="ECO:0000256" key="8">
    <source>
        <dbReference type="ARBA" id="ARBA00022946"/>
    </source>
</evidence>
<feature type="binding site" evidence="16">
    <location>
        <position position="273"/>
    </location>
    <ligand>
        <name>Fe cation</name>
        <dbReference type="ChEBI" id="CHEBI:24875"/>
        <label>2</label>
    </ligand>
</feature>
<evidence type="ECO:0000256" key="2">
    <source>
        <dbReference type="ARBA" id="ARBA00008388"/>
    </source>
</evidence>
<dbReference type="InParanoid" id="A0A0C2ZWV8"/>
<dbReference type="FunFam" id="1.20.1260.140:FF:000002">
    <property type="entry name" value="Alternative oxidase"/>
    <property type="match status" value="1"/>
</dbReference>
<evidence type="ECO:0000256" key="5">
    <source>
        <dbReference type="ARBA" id="ARBA00022692"/>
    </source>
</evidence>
<dbReference type="GO" id="GO:0009916">
    <property type="term" value="F:alternative oxidase activity"/>
    <property type="evidence" value="ECO:0007669"/>
    <property type="project" value="UniProtKB-UniRule"/>
</dbReference>
<dbReference type="PIRSF" id="PIRSF005229">
    <property type="entry name" value="AOX"/>
    <property type="match status" value="1"/>
</dbReference>
<keyword evidence="11 17" id="KW-0560">Oxidoreductase</keyword>
<evidence type="ECO:0000256" key="12">
    <source>
        <dbReference type="ARBA" id="ARBA00023004"/>
    </source>
</evidence>
<dbReference type="HOGENOM" id="CLU_041974_2_0_1"/>
<keyword evidence="3" id="KW-0813">Transport</keyword>
<dbReference type="GO" id="GO:0046872">
    <property type="term" value="F:metal ion binding"/>
    <property type="evidence" value="ECO:0007669"/>
    <property type="project" value="UniProtKB-UniRule"/>
</dbReference>
<keyword evidence="6 16" id="KW-0479">Metal-binding</keyword>
<dbReference type="GO" id="GO:0005743">
    <property type="term" value="C:mitochondrial inner membrane"/>
    <property type="evidence" value="ECO:0007669"/>
    <property type="project" value="UniProtKB-SubCell"/>
</dbReference>
<evidence type="ECO:0000256" key="15">
    <source>
        <dbReference type="ARBA" id="ARBA00025285"/>
    </source>
</evidence>
<organism evidence="20 21">
    <name type="scientific">Scleroderma citrinum Foug A</name>
    <dbReference type="NCBI Taxonomy" id="1036808"/>
    <lineage>
        <taxon>Eukaryota</taxon>
        <taxon>Fungi</taxon>
        <taxon>Dikarya</taxon>
        <taxon>Basidiomycota</taxon>
        <taxon>Agaricomycotina</taxon>
        <taxon>Agaricomycetes</taxon>
        <taxon>Agaricomycetidae</taxon>
        <taxon>Boletales</taxon>
        <taxon>Sclerodermatineae</taxon>
        <taxon>Sclerodermataceae</taxon>
        <taxon>Scleroderma</taxon>
    </lineage>
</organism>
<dbReference type="OrthoDB" id="16906at2759"/>
<keyword evidence="8" id="KW-0809">Transit peptide</keyword>
<feature type="compositionally biased region" description="Basic and acidic residues" evidence="18">
    <location>
        <begin position="70"/>
        <end position="82"/>
    </location>
</feature>
<keyword evidence="7" id="KW-0999">Mitochondrion inner membrane</keyword>
<keyword evidence="5 17" id="KW-0812">Transmembrane</keyword>
<evidence type="ECO:0000256" key="19">
    <source>
        <dbReference type="SAM" id="Phobius"/>
    </source>
</evidence>
<feature type="region of interest" description="Disordered" evidence="18">
    <location>
        <begin position="51"/>
        <end position="82"/>
    </location>
</feature>
<comment type="function">
    <text evidence="15">Catalyzes cyanide-resistant oxygen consumption. May increase respiration when the cytochrome respiratory pathway is restricted, or in response to low temperatures.</text>
</comment>
<evidence type="ECO:0000256" key="17">
    <source>
        <dbReference type="RuleBase" id="RU003779"/>
    </source>
</evidence>
<evidence type="ECO:0000256" key="18">
    <source>
        <dbReference type="SAM" id="MobiDB-lite"/>
    </source>
</evidence>
<reference evidence="20 21" key="1">
    <citation type="submission" date="2014-04" db="EMBL/GenBank/DDBJ databases">
        <authorList>
            <consortium name="DOE Joint Genome Institute"/>
            <person name="Kuo A."/>
            <person name="Kohler A."/>
            <person name="Nagy L.G."/>
            <person name="Floudas D."/>
            <person name="Copeland A."/>
            <person name="Barry K.W."/>
            <person name="Cichocki N."/>
            <person name="Veneault-Fourrey C."/>
            <person name="LaButti K."/>
            <person name="Lindquist E.A."/>
            <person name="Lipzen A."/>
            <person name="Lundell T."/>
            <person name="Morin E."/>
            <person name="Murat C."/>
            <person name="Sun H."/>
            <person name="Tunlid A."/>
            <person name="Henrissat B."/>
            <person name="Grigoriev I.V."/>
            <person name="Hibbett D.S."/>
            <person name="Martin F."/>
            <person name="Nordberg H.P."/>
            <person name="Cantor M.N."/>
            <person name="Hua S.X."/>
        </authorList>
    </citation>
    <scope>NUCLEOTIDE SEQUENCE [LARGE SCALE GENOMIC DNA]</scope>
    <source>
        <strain evidence="20 21">Foug A</strain>
    </source>
</reference>
<dbReference type="Pfam" id="PF01786">
    <property type="entry name" value="AOX"/>
    <property type="match status" value="1"/>
</dbReference>
<keyword evidence="4 17" id="KW-0679">Respiratory chain</keyword>
<evidence type="ECO:0000256" key="11">
    <source>
        <dbReference type="ARBA" id="ARBA00023002"/>
    </source>
</evidence>
<proteinExistence type="inferred from homology"/>
<evidence type="ECO:0000256" key="7">
    <source>
        <dbReference type="ARBA" id="ARBA00022792"/>
    </source>
</evidence>
<comment type="cofactor">
    <cofactor evidence="16 17">
        <name>Fe cation</name>
        <dbReference type="ChEBI" id="CHEBI:24875"/>
    </cofactor>
    <text evidence="16 17">Binds 2 iron ions per subunit.</text>
</comment>
<dbReference type="Proteomes" id="UP000053989">
    <property type="component" value="Unassembled WGS sequence"/>
</dbReference>
<keyword evidence="9 17" id="KW-0249">Electron transport</keyword>
<feature type="transmembrane region" description="Helical" evidence="19">
    <location>
        <begin position="237"/>
        <end position="260"/>
    </location>
</feature>
<feature type="binding site" evidence="16">
    <location>
        <position position="183"/>
    </location>
    <ligand>
        <name>Fe cation</name>
        <dbReference type="ChEBI" id="CHEBI:24875"/>
        <label>1</label>
    </ligand>
</feature>
<dbReference type="GO" id="GO:0098803">
    <property type="term" value="C:respiratory chain complex"/>
    <property type="evidence" value="ECO:0007669"/>
    <property type="project" value="UniProtKB-UniRule"/>
</dbReference>
<keyword evidence="14 17" id="KW-0472">Membrane</keyword>
<evidence type="ECO:0000256" key="1">
    <source>
        <dbReference type="ARBA" id="ARBA00004273"/>
    </source>
</evidence>
<feature type="binding site" evidence="16">
    <location>
        <position position="327"/>
    </location>
    <ligand>
        <name>Fe cation</name>
        <dbReference type="ChEBI" id="CHEBI:24875"/>
        <label>2</label>
    </ligand>
</feature>
<dbReference type="AlphaFoldDB" id="A0A0C2ZWV8"/>
<name>A0A0C2ZWV8_9AGAM</name>
<feature type="transmembrane region" description="Helical" evidence="19">
    <location>
        <begin position="175"/>
        <end position="196"/>
    </location>
</feature>
<evidence type="ECO:0000256" key="10">
    <source>
        <dbReference type="ARBA" id="ARBA00022989"/>
    </source>
</evidence>
<dbReference type="PANTHER" id="PTHR31803:SF3">
    <property type="entry name" value="ALTERNATIVE OXIDASE"/>
    <property type="match status" value="1"/>
</dbReference>